<dbReference type="InterPro" id="IPR000270">
    <property type="entry name" value="PB1_dom"/>
</dbReference>
<feature type="compositionally biased region" description="Polar residues" evidence="2">
    <location>
        <begin position="292"/>
        <end position="311"/>
    </location>
</feature>
<name>A0A507DQ84_9FUNG</name>
<sequence>MTLYAVCHVSRQVSGRRHVGGQLYCFGGTSLLLRCVLGVRCASSVVVLVHYTFKESGMMLSSSKSQDRIVQGSKVYVQDARVIDLEQRDGYWYVLTGTILLRASTFYHLASSMIDPNIWSACASTHLPSQPILICRYVIRILLAQSRSDGVSYQNDMGSSKFRNASAYTVSRQYEHFAKMHSDLLKMMKTELPNDIDLVPTLPKPKLLTTKAIAEERIPVLSEYCQGLLKLYSKLQSPEIILEFFERSWNVSNPVQLPKGHVSELQARHPALTKVDIIPVNERSESLHNGYIPQNPTERSRSSGRSYGTNDDASTAKEFLATFVTTENDFAGTSPDGKRLHSSSPKLKASFVENLRIDDLPRGISTLLHAQRSTADQLESTTLSLLQRDAIKASPGTDFQAPNKAFQCPTRQMSSHQSKYDHSPWLLDVGERLQSPERLRHVNHNDSDAVVLTARSSSISRADAAMQRSNTAPSLFRRIINASDEELVRSNTEIGFQPSPRSSGPGRDPSGERDDLPVSAPQVNTSATLLKRAATRSPARQQQVAQALPSFDATGGVLLPHQAHISLAAEPDSYVQSPITVEAPKKRPGLLRNLSRRQLNGSPLPQPPWNSQYPARSLSVNDAVNTLRDESPAQQDRMKPFYVEEAIAPEENVLRGRTMSRRERRVNEVPYSRNVLDSDRSQSNPSSGSAAKDESVNVKIVLGANDILNIRICPDATFAELCKRADRKLEAVCRLPLGQSGTLSYFDSDRHRVRLLDEDDWEVVMSEWSSRKIVLYLN</sequence>
<protein>
    <recommendedName>
        <fullName evidence="3">PX domain-containing protein</fullName>
    </recommendedName>
</protein>
<keyword evidence="5" id="KW-1185">Reference proteome</keyword>
<dbReference type="SUPFAM" id="SSF64268">
    <property type="entry name" value="PX domain"/>
    <property type="match status" value="1"/>
</dbReference>
<dbReference type="InterPro" id="IPR036871">
    <property type="entry name" value="PX_dom_sf"/>
</dbReference>
<dbReference type="GO" id="GO:0042554">
    <property type="term" value="P:superoxide anion generation"/>
    <property type="evidence" value="ECO:0007669"/>
    <property type="project" value="TreeGrafter"/>
</dbReference>
<dbReference type="Proteomes" id="UP000317494">
    <property type="component" value="Unassembled WGS sequence"/>
</dbReference>
<dbReference type="SUPFAM" id="SSF54277">
    <property type="entry name" value="CAD &amp; PB1 domains"/>
    <property type="match status" value="1"/>
</dbReference>
<proteinExistence type="predicted"/>
<dbReference type="GO" id="GO:0035091">
    <property type="term" value="F:phosphatidylinositol binding"/>
    <property type="evidence" value="ECO:0007669"/>
    <property type="project" value="InterPro"/>
</dbReference>
<feature type="domain" description="PX" evidence="3">
    <location>
        <begin position="131"/>
        <end position="252"/>
    </location>
</feature>
<gene>
    <name evidence="4" type="ORF">SeMB42_g00625</name>
</gene>
<dbReference type="Gene3D" id="3.30.1520.10">
    <property type="entry name" value="Phox-like domain"/>
    <property type="match status" value="1"/>
</dbReference>
<dbReference type="GO" id="GO:0016176">
    <property type="term" value="F:superoxide-generating NADPH oxidase activator activity"/>
    <property type="evidence" value="ECO:0007669"/>
    <property type="project" value="TreeGrafter"/>
</dbReference>
<feature type="region of interest" description="Disordered" evidence="2">
    <location>
        <begin position="490"/>
        <end position="524"/>
    </location>
</feature>
<dbReference type="Pfam" id="PF00787">
    <property type="entry name" value="PX"/>
    <property type="match status" value="1"/>
</dbReference>
<reference evidence="4 5" key="1">
    <citation type="journal article" date="2019" name="Sci. Rep.">
        <title>Comparative genomics of chytrid fungi reveal insights into the obligate biotrophic and pathogenic lifestyle of Synchytrium endobioticum.</title>
        <authorList>
            <person name="van de Vossenberg B.T.L.H."/>
            <person name="Warris S."/>
            <person name="Nguyen H.D.T."/>
            <person name="van Gent-Pelzer M.P.E."/>
            <person name="Joly D.L."/>
            <person name="van de Geest H.C."/>
            <person name="Bonants P.J.M."/>
            <person name="Smith D.S."/>
            <person name="Levesque C.A."/>
            <person name="van der Lee T.A.J."/>
        </authorList>
    </citation>
    <scope>NUCLEOTIDE SEQUENCE [LARGE SCALE GENOMIC DNA]</scope>
    <source>
        <strain evidence="4 5">MB42</strain>
    </source>
</reference>
<keyword evidence="1" id="KW-0677">Repeat</keyword>
<dbReference type="PANTHER" id="PTHR15706:SF2">
    <property type="entry name" value="SH3 AND PX DOMAIN-CONTAINING PROTEIN 2A"/>
    <property type="match status" value="1"/>
</dbReference>
<evidence type="ECO:0000259" key="3">
    <source>
        <dbReference type="PROSITE" id="PS50195"/>
    </source>
</evidence>
<comment type="caution">
    <text evidence="4">The sequence shown here is derived from an EMBL/GenBank/DDBJ whole genome shotgun (WGS) entry which is preliminary data.</text>
</comment>
<dbReference type="InterPro" id="IPR001683">
    <property type="entry name" value="PX_dom"/>
</dbReference>
<dbReference type="GO" id="GO:0005737">
    <property type="term" value="C:cytoplasm"/>
    <property type="evidence" value="ECO:0007669"/>
    <property type="project" value="TreeGrafter"/>
</dbReference>
<evidence type="ECO:0000256" key="1">
    <source>
        <dbReference type="ARBA" id="ARBA00022737"/>
    </source>
</evidence>
<dbReference type="VEuPathDB" id="FungiDB:SeMB42_g00625"/>
<accession>A0A507DQ84</accession>
<dbReference type="PROSITE" id="PS50195">
    <property type="entry name" value="PX"/>
    <property type="match status" value="1"/>
</dbReference>
<feature type="region of interest" description="Disordered" evidence="2">
    <location>
        <begin position="286"/>
        <end position="311"/>
    </location>
</feature>
<dbReference type="EMBL" id="QEAN01000013">
    <property type="protein sequence ID" value="TPX53666.1"/>
    <property type="molecule type" value="Genomic_DNA"/>
</dbReference>
<dbReference type="InterPro" id="IPR051228">
    <property type="entry name" value="NADPH_Oxidase/PX-Domain"/>
</dbReference>
<evidence type="ECO:0000313" key="5">
    <source>
        <dbReference type="Proteomes" id="UP000317494"/>
    </source>
</evidence>
<feature type="region of interest" description="Disordered" evidence="2">
    <location>
        <begin position="658"/>
        <end position="693"/>
    </location>
</feature>
<dbReference type="Gene3D" id="3.10.20.90">
    <property type="entry name" value="Phosphatidylinositol 3-kinase Catalytic Subunit, Chain A, domain 1"/>
    <property type="match status" value="1"/>
</dbReference>
<feature type="compositionally biased region" description="Low complexity" evidence="2">
    <location>
        <begin position="498"/>
        <end position="508"/>
    </location>
</feature>
<organism evidence="4 5">
    <name type="scientific">Synchytrium endobioticum</name>
    <dbReference type="NCBI Taxonomy" id="286115"/>
    <lineage>
        <taxon>Eukaryota</taxon>
        <taxon>Fungi</taxon>
        <taxon>Fungi incertae sedis</taxon>
        <taxon>Chytridiomycota</taxon>
        <taxon>Chytridiomycota incertae sedis</taxon>
        <taxon>Chytridiomycetes</taxon>
        <taxon>Synchytriales</taxon>
        <taxon>Synchytriaceae</taxon>
        <taxon>Synchytrium</taxon>
    </lineage>
</organism>
<dbReference type="PANTHER" id="PTHR15706">
    <property type="entry name" value="SH3 MULTIPLE DOMAIN"/>
    <property type="match status" value="1"/>
</dbReference>
<dbReference type="AlphaFoldDB" id="A0A507DQ84"/>
<evidence type="ECO:0000313" key="4">
    <source>
        <dbReference type="EMBL" id="TPX53666.1"/>
    </source>
</evidence>
<dbReference type="SMART" id="SM00666">
    <property type="entry name" value="PB1"/>
    <property type="match status" value="1"/>
</dbReference>
<evidence type="ECO:0000256" key="2">
    <source>
        <dbReference type="SAM" id="MobiDB-lite"/>
    </source>
</evidence>